<keyword evidence="1" id="KW-1133">Transmembrane helix</keyword>
<keyword evidence="3" id="KW-1185">Reference proteome</keyword>
<dbReference type="EMBL" id="JSZA02000207">
    <property type="protein sequence ID" value="KHD08074.1"/>
    <property type="molecule type" value="Genomic_DNA"/>
</dbReference>
<evidence type="ECO:0000313" key="2">
    <source>
        <dbReference type="EMBL" id="KHD08074.1"/>
    </source>
</evidence>
<comment type="caution">
    <text evidence="2">The sequence shown here is derived from an EMBL/GenBank/DDBJ whole genome shotgun (WGS) entry which is preliminary data.</text>
</comment>
<organism evidence="2 3">
    <name type="scientific">Candidatus Thiomargarita nelsonii</name>
    <dbReference type="NCBI Taxonomy" id="1003181"/>
    <lineage>
        <taxon>Bacteria</taxon>
        <taxon>Pseudomonadati</taxon>
        <taxon>Pseudomonadota</taxon>
        <taxon>Gammaproteobacteria</taxon>
        <taxon>Thiotrichales</taxon>
        <taxon>Thiotrichaceae</taxon>
        <taxon>Thiomargarita</taxon>
    </lineage>
</organism>
<accession>A0A0A6PCV3</accession>
<feature type="transmembrane region" description="Helical" evidence="1">
    <location>
        <begin position="6"/>
        <end position="33"/>
    </location>
</feature>
<evidence type="ECO:0000313" key="3">
    <source>
        <dbReference type="Proteomes" id="UP000030428"/>
    </source>
</evidence>
<dbReference type="AlphaFoldDB" id="A0A0A6PCV3"/>
<reference evidence="2 3" key="1">
    <citation type="journal article" date="2016" name="Front. Microbiol.">
        <title>Single-Cell (Meta-)Genomics of a Dimorphic Candidatus Thiomargarita nelsonii Reveals Genomic Plasticity.</title>
        <authorList>
            <person name="Flood B.E."/>
            <person name="Fliss P."/>
            <person name="Jones D.S."/>
            <person name="Dick G.J."/>
            <person name="Jain S."/>
            <person name="Kaster A.K."/>
            <person name="Winkel M."/>
            <person name="Mussmann M."/>
            <person name="Bailey J."/>
        </authorList>
    </citation>
    <scope>NUCLEOTIDE SEQUENCE [LARGE SCALE GENOMIC DNA]</scope>
    <source>
        <strain evidence="2">Hydrate Ridge</strain>
    </source>
</reference>
<protein>
    <submittedName>
        <fullName evidence="2">Uncharacterized protein</fullName>
    </submittedName>
</protein>
<sequence>MKTRKIVAIFVLVIVGTFFVLILSSPLWMGWLISSSQNRTYKAVKDIDLECKEGSIQKIQGWSKAGLSVSCRWGEIIHGPWQAWENGYIAINFTVLLNIKTA</sequence>
<keyword evidence="1" id="KW-0472">Membrane</keyword>
<proteinExistence type="predicted"/>
<evidence type="ECO:0000256" key="1">
    <source>
        <dbReference type="SAM" id="Phobius"/>
    </source>
</evidence>
<keyword evidence="1" id="KW-0812">Transmembrane</keyword>
<gene>
    <name evidence="2" type="ORF">PN36_29615</name>
</gene>
<dbReference type="Proteomes" id="UP000030428">
    <property type="component" value="Unassembled WGS sequence"/>
</dbReference>
<name>A0A0A6PCV3_9GAMM</name>